<protein>
    <submittedName>
        <fullName evidence="1">Uncharacterized protein</fullName>
    </submittedName>
</protein>
<organism evidence="1">
    <name type="scientific">uncultured Thermomicrobiales bacterium</name>
    <dbReference type="NCBI Taxonomy" id="1645740"/>
    <lineage>
        <taxon>Bacteria</taxon>
        <taxon>Pseudomonadati</taxon>
        <taxon>Thermomicrobiota</taxon>
        <taxon>Thermomicrobia</taxon>
        <taxon>Thermomicrobiales</taxon>
        <taxon>environmental samples</taxon>
    </lineage>
</organism>
<proteinExistence type="predicted"/>
<name>A0A6J4U7B2_9BACT</name>
<evidence type="ECO:0000313" key="1">
    <source>
        <dbReference type="EMBL" id="CAA9542283.1"/>
    </source>
</evidence>
<accession>A0A6J4U7B2</accession>
<gene>
    <name evidence="1" type="ORF">AVDCRST_MAG49-990</name>
</gene>
<sequence length="86" mass="8915">MPPRPAPPTVGFTDGPPTGAGAGWLWWVPGRLRPSAHPALLAHNTCLELAGRIRASRGEHGTLVVAGHRVASPGRVSKPVVETEGA</sequence>
<dbReference type="AlphaFoldDB" id="A0A6J4U7B2"/>
<dbReference type="EMBL" id="CADCWG010000060">
    <property type="protein sequence ID" value="CAA9542283.1"/>
    <property type="molecule type" value="Genomic_DNA"/>
</dbReference>
<reference evidence="1" key="1">
    <citation type="submission" date="2020-02" db="EMBL/GenBank/DDBJ databases">
        <authorList>
            <person name="Meier V. D."/>
        </authorList>
    </citation>
    <scope>NUCLEOTIDE SEQUENCE</scope>
    <source>
        <strain evidence="1">AVDCRST_MAG49</strain>
    </source>
</reference>